<dbReference type="PANTHER" id="PTHR22891">
    <property type="entry name" value="EUKARYOTIC TRANSLATION INITIATION FACTOR 2C"/>
    <property type="match status" value="1"/>
</dbReference>
<dbReference type="GO" id="GO:0003676">
    <property type="term" value="F:nucleic acid binding"/>
    <property type="evidence" value="ECO:0007669"/>
    <property type="project" value="InterPro"/>
</dbReference>
<dbReference type="Gene3D" id="3.30.420.10">
    <property type="entry name" value="Ribonuclease H-like superfamily/Ribonuclease H"/>
    <property type="match status" value="1"/>
</dbReference>
<proteinExistence type="predicted"/>
<sequence>MIISQSATLHAANHRGVSRHLMGVGKPVEYSVLVDEIGVSQDELQGLLNSLCYSHQIVNSAISLPEPIYQADELAKRGQNNYLAMKRLEGNRITRNRDRLVDYRALTEMLCYKNSNLKSTRFTA</sequence>
<dbReference type="InterPro" id="IPR003165">
    <property type="entry name" value="Piwi"/>
</dbReference>
<dbReference type="Proteomes" id="UP000887574">
    <property type="component" value="Unplaced"/>
</dbReference>
<dbReference type="AlphaFoldDB" id="A0A915DJS2"/>
<name>A0A915DJS2_9BILA</name>
<feature type="domain" description="Piwi" evidence="1">
    <location>
        <begin position="21"/>
        <end position="82"/>
    </location>
</feature>
<dbReference type="Pfam" id="PF02171">
    <property type="entry name" value="Piwi"/>
    <property type="match status" value="1"/>
</dbReference>
<dbReference type="WBParaSite" id="jg20284">
    <property type="protein sequence ID" value="jg20284"/>
    <property type="gene ID" value="jg20284"/>
</dbReference>
<evidence type="ECO:0000313" key="2">
    <source>
        <dbReference type="Proteomes" id="UP000887574"/>
    </source>
</evidence>
<dbReference type="InterPro" id="IPR012337">
    <property type="entry name" value="RNaseH-like_sf"/>
</dbReference>
<evidence type="ECO:0000259" key="1">
    <source>
        <dbReference type="Pfam" id="PF02171"/>
    </source>
</evidence>
<keyword evidence="2" id="KW-1185">Reference proteome</keyword>
<accession>A0A915DJS2</accession>
<dbReference type="SUPFAM" id="SSF53098">
    <property type="entry name" value="Ribonuclease H-like"/>
    <property type="match status" value="1"/>
</dbReference>
<evidence type="ECO:0000313" key="3">
    <source>
        <dbReference type="WBParaSite" id="jg20284"/>
    </source>
</evidence>
<dbReference type="InterPro" id="IPR036397">
    <property type="entry name" value="RNaseH_sf"/>
</dbReference>
<reference evidence="3" key="1">
    <citation type="submission" date="2022-11" db="UniProtKB">
        <authorList>
            <consortium name="WormBaseParasite"/>
        </authorList>
    </citation>
    <scope>IDENTIFICATION</scope>
</reference>
<organism evidence="2 3">
    <name type="scientific">Ditylenchus dipsaci</name>
    <dbReference type="NCBI Taxonomy" id="166011"/>
    <lineage>
        <taxon>Eukaryota</taxon>
        <taxon>Metazoa</taxon>
        <taxon>Ecdysozoa</taxon>
        <taxon>Nematoda</taxon>
        <taxon>Chromadorea</taxon>
        <taxon>Rhabditida</taxon>
        <taxon>Tylenchina</taxon>
        <taxon>Tylenchomorpha</taxon>
        <taxon>Sphaerularioidea</taxon>
        <taxon>Anguinidae</taxon>
        <taxon>Anguininae</taxon>
        <taxon>Ditylenchus</taxon>
    </lineage>
</organism>
<protein>
    <submittedName>
        <fullName evidence="3">Piwi domain-containing protein</fullName>
    </submittedName>
</protein>